<dbReference type="OrthoDB" id="192281at2"/>
<evidence type="ECO:0000259" key="3">
    <source>
        <dbReference type="Pfam" id="PF04809"/>
    </source>
</evidence>
<evidence type="ECO:0000313" key="4">
    <source>
        <dbReference type="EMBL" id="VVM06731.1"/>
    </source>
</evidence>
<dbReference type="Pfam" id="PF04809">
    <property type="entry name" value="HupH_C"/>
    <property type="match status" value="1"/>
</dbReference>
<feature type="domain" description="HupH hydrogenase expression protein C-terminal" evidence="3">
    <location>
        <begin position="164"/>
        <end position="276"/>
    </location>
</feature>
<keyword evidence="5" id="KW-1185">Reference proteome</keyword>
<dbReference type="Gene3D" id="3.30.1370.140">
    <property type="entry name" value="HupH hydrogenase expression protein, C-terminal domain"/>
    <property type="match status" value="2"/>
</dbReference>
<evidence type="ECO:0000256" key="1">
    <source>
        <dbReference type="ARBA" id="ARBA00010832"/>
    </source>
</evidence>
<dbReference type="Proteomes" id="UP000334923">
    <property type="component" value="Unassembled WGS sequence"/>
</dbReference>
<dbReference type="AlphaFoldDB" id="A0A5E6MEP2"/>
<protein>
    <recommendedName>
        <fullName evidence="3">HupH hydrogenase expression protein C-terminal domain-containing protein</fullName>
    </recommendedName>
</protein>
<sequence>MHSPRRSPLAATEAGKKTTFPFPPSKLQKPKQKTSPPLPRQSFVSYAPRIEGVLLTLERALLGQRIWEPPCSIPLSGLDPDEEELLLGILGEGSSVVEAPGETGQTAMATMLSGVWFAERKTEADRLTHTIDVGVLLSFAVDRLAHLPSLRLPPMSLSSESVAVSAVLQELAEKENEWEREAAPREVNLLLHPLFPLDYERLAAFLGQAPLLCWQEGRCRWWFLATQWRDIWRIEVRTTKGKSVASLLEVGRYPAALTFPPSAFAVGARRVRRLVQLYGE</sequence>
<proteinExistence type="inferred from homology"/>
<name>A0A5E6MEP2_9BACT</name>
<dbReference type="InterPro" id="IPR006894">
    <property type="entry name" value="HupH_Hydgase_express_prot_C"/>
</dbReference>
<dbReference type="InterPro" id="IPR038527">
    <property type="entry name" value="HupH_C_sf"/>
</dbReference>
<organism evidence="4 5">
    <name type="scientific">Methylacidimicrobium tartarophylax</name>
    <dbReference type="NCBI Taxonomy" id="1041768"/>
    <lineage>
        <taxon>Bacteria</taxon>
        <taxon>Pseudomonadati</taxon>
        <taxon>Verrucomicrobiota</taxon>
        <taxon>Methylacidimicrobium</taxon>
    </lineage>
</organism>
<gene>
    <name evidence="4" type="ORF">MAMT_01389</name>
</gene>
<dbReference type="EMBL" id="CABFVA020000073">
    <property type="protein sequence ID" value="VVM06731.1"/>
    <property type="molecule type" value="Genomic_DNA"/>
</dbReference>
<feature type="region of interest" description="Disordered" evidence="2">
    <location>
        <begin position="1"/>
        <end position="41"/>
    </location>
</feature>
<comment type="similarity">
    <text evidence="1">Belongs to the HupH/HyaF family.</text>
</comment>
<evidence type="ECO:0000313" key="5">
    <source>
        <dbReference type="Proteomes" id="UP000334923"/>
    </source>
</evidence>
<evidence type="ECO:0000256" key="2">
    <source>
        <dbReference type="SAM" id="MobiDB-lite"/>
    </source>
</evidence>
<reference evidence="4 5" key="1">
    <citation type="submission" date="2019-09" db="EMBL/GenBank/DDBJ databases">
        <authorList>
            <person name="Cremers G."/>
        </authorList>
    </citation>
    <scope>NUCLEOTIDE SEQUENCE [LARGE SCALE GENOMIC DNA]</scope>
    <source>
        <strain evidence="4">4A</strain>
    </source>
</reference>
<accession>A0A5E6MEP2</accession>